<sequence>MRRVSFVRVLDTMRRVDVDRPIYRGGSWVIDMLLADGLATWLTTPRGHRVALTDAGQDVKREMVQLEQEGLLRGCWPGDGFMPI</sequence>
<dbReference type="RefSeq" id="WP_091911006.1">
    <property type="nucleotide sequence ID" value="NZ_FNLO01000011.1"/>
</dbReference>
<evidence type="ECO:0000313" key="1">
    <source>
        <dbReference type="EMBL" id="SDV50226.1"/>
    </source>
</evidence>
<gene>
    <name evidence="1" type="ORF">SAMN05216551_1117</name>
</gene>
<dbReference type="EMBL" id="FNLO01000011">
    <property type="protein sequence ID" value="SDV50226.1"/>
    <property type="molecule type" value="Genomic_DNA"/>
</dbReference>
<dbReference type="Proteomes" id="UP000243719">
    <property type="component" value="Unassembled WGS sequence"/>
</dbReference>
<organism evidence="1 2">
    <name type="scientific">Chitinasiproducens palmae</name>
    <dbReference type="NCBI Taxonomy" id="1770053"/>
    <lineage>
        <taxon>Bacteria</taxon>
        <taxon>Pseudomonadati</taxon>
        <taxon>Pseudomonadota</taxon>
        <taxon>Betaproteobacteria</taxon>
        <taxon>Burkholderiales</taxon>
        <taxon>Burkholderiaceae</taxon>
        <taxon>Chitinasiproducens</taxon>
    </lineage>
</organism>
<accession>A0A1H2PT25</accession>
<dbReference type="AlphaFoldDB" id="A0A1H2PT25"/>
<proteinExistence type="predicted"/>
<reference evidence="2" key="1">
    <citation type="submission" date="2016-09" db="EMBL/GenBank/DDBJ databases">
        <authorList>
            <person name="Varghese N."/>
            <person name="Submissions S."/>
        </authorList>
    </citation>
    <scope>NUCLEOTIDE SEQUENCE [LARGE SCALE GENOMIC DNA]</scope>
    <source>
        <strain evidence="2">JS23</strain>
    </source>
</reference>
<protein>
    <submittedName>
        <fullName evidence="1">Uncharacterized protein</fullName>
    </submittedName>
</protein>
<name>A0A1H2PT25_9BURK</name>
<dbReference type="STRING" id="1770053.SAMN05216551_1117"/>
<evidence type="ECO:0000313" key="2">
    <source>
        <dbReference type="Proteomes" id="UP000243719"/>
    </source>
</evidence>
<keyword evidence="2" id="KW-1185">Reference proteome</keyword>